<protein>
    <submittedName>
        <fullName evidence="1">Uncharacterized protein</fullName>
    </submittedName>
</protein>
<dbReference type="AlphaFoldDB" id="A0A1J5P2X9"/>
<proteinExistence type="predicted"/>
<dbReference type="EMBL" id="MLJW01007276">
    <property type="protein sequence ID" value="OIQ65502.1"/>
    <property type="molecule type" value="Genomic_DNA"/>
</dbReference>
<accession>A0A1J5P2X9</accession>
<gene>
    <name evidence="1" type="ORF">GALL_529380</name>
</gene>
<comment type="caution">
    <text evidence="1">The sequence shown here is derived from an EMBL/GenBank/DDBJ whole genome shotgun (WGS) entry which is preliminary data.</text>
</comment>
<evidence type="ECO:0000313" key="1">
    <source>
        <dbReference type="EMBL" id="OIQ65502.1"/>
    </source>
</evidence>
<sequence length="262" mass="29220">MNRAARALVAVLAVLAVLAPRQGRADFHIFSPYEIDYGELEIEHNGDAVFDRRADQRGDTSYTSEWGTGLTPWWHSEIEFGFDRAPGFGQSTLLTQLVSENMFQLTEPGEYMLDTGFYFEYGQSVTIGHNAAANEITFGPAIARDIGRTTHTLDLFVTRQLGPDQTNHGLDVSYAWQSRWNLWAPLSPAIEFYGDAGYLGNSPRFARQQLIIGPVGVGLLRLNRLGLSHGGDLRYEIGWLFGATPASASGTLRWRLEFEIPF</sequence>
<organism evidence="1">
    <name type="scientific">mine drainage metagenome</name>
    <dbReference type="NCBI Taxonomy" id="410659"/>
    <lineage>
        <taxon>unclassified sequences</taxon>
        <taxon>metagenomes</taxon>
        <taxon>ecological metagenomes</taxon>
    </lineage>
</organism>
<name>A0A1J5P2X9_9ZZZZ</name>
<reference evidence="1" key="1">
    <citation type="submission" date="2016-10" db="EMBL/GenBank/DDBJ databases">
        <title>Sequence of Gallionella enrichment culture.</title>
        <authorList>
            <person name="Poehlein A."/>
            <person name="Muehling M."/>
            <person name="Daniel R."/>
        </authorList>
    </citation>
    <scope>NUCLEOTIDE SEQUENCE</scope>
</reference>